<dbReference type="Proteomes" id="UP000001949">
    <property type="component" value="Unassembled WGS sequence"/>
</dbReference>
<name>Q4N4W7_THEPA</name>
<keyword evidence="3" id="KW-1185">Reference proteome</keyword>
<gene>
    <name evidence="2" type="ordered locus">TP02_0523</name>
</gene>
<dbReference type="KEGG" id="tpv:TP02_0523"/>
<dbReference type="InParanoid" id="Q4N4W7"/>
<accession>Q4N4W7</accession>
<evidence type="ECO:0000313" key="3">
    <source>
        <dbReference type="Proteomes" id="UP000001949"/>
    </source>
</evidence>
<protein>
    <submittedName>
        <fullName evidence="2">Uncharacterized protein</fullName>
    </submittedName>
</protein>
<comment type="caution">
    <text evidence="2">The sequence shown here is derived from an EMBL/GenBank/DDBJ whole genome shotgun (WGS) entry which is preliminary data.</text>
</comment>
<dbReference type="EMBL" id="AAGK01000002">
    <property type="protein sequence ID" value="EAN32806.1"/>
    <property type="molecule type" value="Genomic_DNA"/>
</dbReference>
<sequence length="47" mass="5400">MCVMFSHSSFLSLLTYNSGLLFTNSTLCCGFFFTLHTFIRGLGYQHR</sequence>
<evidence type="ECO:0000313" key="2">
    <source>
        <dbReference type="EMBL" id="EAN32806.1"/>
    </source>
</evidence>
<evidence type="ECO:0000256" key="1">
    <source>
        <dbReference type="SAM" id="Phobius"/>
    </source>
</evidence>
<keyword evidence="1" id="KW-0812">Transmembrane</keyword>
<keyword evidence="1" id="KW-1133">Transmembrane helix</keyword>
<dbReference type="AlphaFoldDB" id="Q4N4W7"/>
<reference evidence="2 3" key="1">
    <citation type="journal article" date="2005" name="Science">
        <title>Genome sequence of Theileria parva, a bovine pathogen that transforms lymphocytes.</title>
        <authorList>
            <person name="Gardner M.J."/>
            <person name="Bishop R."/>
            <person name="Shah T."/>
            <person name="de Villiers E.P."/>
            <person name="Carlton J.M."/>
            <person name="Hall N."/>
            <person name="Ren Q."/>
            <person name="Paulsen I.T."/>
            <person name="Pain A."/>
            <person name="Berriman M."/>
            <person name="Wilson R.J.M."/>
            <person name="Sato S."/>
            <person name="Ralph S.A."/>
            <person name="Mann D.J."/>
            <person name="Xiong Z."/>
            <person name="Shallom S.J."/>
            <person name="Weidman J."/>
            <person name="Jiang L."/>
            <person name="Lynn J."/>
            <person name="Weaver B."/>
            <person name="Shoaibi A."/>
            <person name="Domingo A.R."/>
            <person name="Wasawo D."/>
            <person name="Crabtree J."/>
            <person name="Wortman J.R."/>
            <person name="Haas B."/>
            <person name="Angiuoli S.V."/>
            <person name="Creasy T.H."/>
            <person name="Lu C."/>
            <person name="Suh B."/>
            <person name="Silva J.C."/>
            <person name="Utterback T.R."/>
            <person name="Feldblyum T.V."/>
            <person name="Pertea M."/>
            <person name="Allen J."/>
            <person name="Nierman W.C."/>
            <person name="Taracha E.L.N."/>
            <person name="Salzberg S.L."/>
            <person name="White O.R."/>
            <person name="Fitzhugh H.A."/>
            <person name="Morzaria S."/>
            <person name="Venter J.C."/>
            <person name="Fraser C.M."/>
            <person name="Nene V."/>
        </authorList>
    </citation>
    <scope>NUCLEOTIDE SEQUENCE [LARGE SCALE GENOMIC DNA]</scope>
    <source>
        <strain evidence="2 3">Muguga</strain>
    </source>
</reference>
<proteinExistence type="predicted"/>
<organism evidence="2 3">
    <name type="scientific">Theileria parva</name>
    <name type="common">East coast fever infection agent</name>
    <dbReference type="NCBI Taxonomy" id="5875"/>
    <lineage>
        <taxon>Eukaryota</taxon>
        <taxon>Sar</taxon>
        <taxon>Alveolata</taxon>
        <taxon>Apicomplexa</taxon>
        <taxon>Aconoidasida</taxon>
        <taxon>Piroplasmida</taxon>
        <taxon>Theileriidae</taxon>
        <taxon>Theileria</taxon>
    </lineage>
</organism>
<keyword evidence="1" id="KW-0472">Membrane</keyword>
<feature type="transmembrane region" description="Helical" evidence="1">
    <location>
        <begin position="20"/>
        <end position="39"/>
    </location>
</feature>